<sequence length="267" mass="30329">MESTLQSSLIQYGGFKVVLRDLSDFLNTLYNNTDTSYKEIIRLSGVGKNKAENFRYYLRDFGLLAPGVYKPTDLGRIIYANDKRFVESFTQWVMLYNWSKASGNPLLHFVLYHNETSSARKQVEIDFVNWADLNGFKTDYKDTIPGLANRTFDALVDEGAFRALSLLTVADGMVRRTDPYGVHPLLLAYILYDTRNGRQSITINELLIEPGNIGQFFGYSPSSLENRLNDLSNLGLVKRIQSANLNMIELPYVGSPLALVEQYYAEN</sequence>
<proteinExistence type="predicted"/>
<dbReference type="Proteomes" id="UP000625631">
    <property type="component" value="Unassembled WGS sequence"/>
</dbReference>
<gene>
    <name evidence="1" type="ORF">I7X13_20230</name>
</gene>
<reference evidence="1 2" key="1">
    <citation type="submission" date="2020-12" db="EMBL/GenBank/DDBJ databases">
        <title>Hymenobacter sp.</title>
        <authorList>
            <person name="Kim M.K."/>
        </authorList>
    </citation>
    <scope>NUCLEOTIDE SEQUENCE [LARGE SCALE GENOMIC DNA]</scope>
    <source>
        <strain evidence="1 2">BT442</strain>
    </source>
</reference>
<organism evidence="1 2">
    <name type="scientific">Hymenobacter negativus</name>
    <dbReference type="NCBI Taxonomy" id="2795026"/>
    <lineage>
        <taxon>Bacteria</taxon>
        <taxon>Pseudomonadati</taxon>
        <taxon>Bacteroidota</taxon>
        <taxon>Cytophagia</taxon>
        <taxon>Cytophagales</taxon>
        <taxon>Hymenobacteraceae</taxon>
        <taxon>Hymenobacter</taxon>
    </lineage>
</organism>
<name>A0ABS0QCP6_9BACT</name>
<evidence type="ECO:0000313" key="2">
    <source>
        <dbReference type="Proteomes" id="UP000625631"/>
    </source>
</evidence>
<protein>
    <recommendedName>
        <fullName evidence="3">DUF4007 family protein</fullName>
    </recommendedName>
</protein>
<accession>A0ABS0QCP6</accession>
<dbReference type="EMBL" id="JAEDAE010000013">
    <property type="protein sequence ID" value="MBH8560400.1"/>
    <property type="molecule type" value="Genomic_DNA"/>
</dbReference>
<keyword evidence="2" id="KW-1185">Reference proteome</keyword>
<comment type="caution">
    <text evidence="1">The sequence shown here is derived from an EMBL/GenBank/DDBJ whole genome shotgun (WGS) entry which is preliminary data.</text>
</comment>
<dbReference type="RefSeq" id="WP_198076874.1">
    <property type="nucleotide sequence ID" value="NZ_JAEDAE010000013.1"/>
</dbReference>
<evidence type="ECO:0008006" key="3">
    <source>
        <dbReference type="Google" id="ProtNLM"/>
    </source>
</evidence>
<evidence type="ECO:0000313" key="1">
    <source>
        <dbReference type="EMBL" id="MBH8560400.1"/>
    </source>
</evidence>